<name>A0A2A4SRW3_9DELT</name>
<feature type="domain" description="NADH-ubiquinone oxidoreductase 75 kDa subunit mitochondrial-like" evidence="4">
    <location>
        <begin position="325"/>
        <end position="355"/>
    </location>
</feature>
<dbReference type="InterPro" id="IPR050123">
    <property type="entry name" value="Prok_molybdopt-oxidoreductase"/>
</dbReference>
<dbReference type="AlphaFoldDB" id="A0A2A4SRW3"/>
<evidence type="ECO:0000313" key="6">
    <source>
        <dbReference type="Proteomes" id="UP000218113"/>
    </source>
</evidence>
<dbReference type="Pfam" id="PF09326">
    <property type="entry name" value="NADH_dhqG_C"/>
    <property type="match status" value="1"/>
</dbReference>
<dbReference type="GO" id="GO:0016651">
    <property type="term" value="F:oxidoreductase activity, acting on NAD(P)H"/>
    <property type="evidence" value="ECO:0007669"/>
    <property type="project" value="InterPro"/>
</dbReference>
<evidence type="ECO:0000259" key="4">
    <source>
        <dbReference type="Pfam" id="PF09326"/>
    </source>
</evidence>
<organism evidence="5 6">
    <name type="scientific">SAR324 cluster bacterium</name>
    <dbReference type="NCBI Taxonomy" id="2024889"/>
    <lineage>
        <taxon>Bacteria</taxon>
        <taxon>Deltaproteobacteria</taxon>
        <taxon>SAR324 cluster</taxon>
    </lineage>
</organism>
<dbReference type="GO" id="GO:0016020">
    <property type="term" value="C:membrane"/>
    <property type="evidence" value="ECO:0007669"/>
    <property type="project" value="TreeGrafter"/>
</dbReference>
<dbReference type="PANTHER" id="PTHR43105:SF13">
    <property type="entry name" value="NADH-UBIQUINONE OXIDOREDUCTASE 75 KDA SUBUNIT, MITOCHONDRIAL"/>
    <property type="match status" value="1"/>
</dbReference>
<evidence type="ECO:0000313" key="5">
    <source>
        <dbReference type="EMBL" id="PCI24063.1"/>
    </source>
</evidence>
<gene>
    <name evidence="5" type="ORF">COB67_11945</name>
</gene>
<evidence type="ECO:0000256" key="2">
    <source>
        <dbReference type="ARBA" id="ARBA00034078"/>
    </source>
</evidence>
<proteinExistence type="predicted"/>
<evidence type="ECO:0008006" key="7">
    <source>
        <dbReference type="Google" id="ProtNLM"/>
    </source>
</evidence>
<evidence type="ECO:0000259" key="3">
    <source>
        <dbReference type="Pfam" id="PF00384"/>
    </source>
</evidence>
<dbReference type="SUPFAM" id="SSF53706">
    <property type="entry name" value="Formate dehydrogenase/DMSO reductase, domains 1-3"/>
    <property type="match status" value="1"/>
</dbReference>
<protein>
    <recommendedName>
        <fullName evidence="7">Molybdopterin oxidoreductase domain-containing protein</fullName>
    </recommendedName>
</protein>
<dbReference type="GO" id="GO:0051536">
    <property type="term" value="F:iron-sulfur cluster binding"/>
    <property type="evidence" value="ECO:0007669"/>
    <property type="project" value="InterPro"/>
</dbReference>
<dbReference type="PANTHER" id="PTHR43105">
    <property type="entry name" value="RESPIRATORY NITRATE REDUCTASE"/>
    <property type="match status" value="1"/>
</dbReference>
<dbReference type="Pfam" id="PF00384">
    <property type="entry name" value="Molybdopterin"/>
    <property type="match status" value="1"/>
</dbReference>
<comment type="caution">
    <text evidence="5">The sequence shown here is derived from an EMBL/GenBank/DDBJ whole genome shotgun (WGS) entry which is preliminary data.</text>
</comment>
<comment type="cofactor">
    <cofactor evidence="2">
        <name>[2Fe-2S] cluster</name>
        <dbReference type="ChEBI" id="CHEBI:190135"/>
    </cofactor>
</comment>
<comment type="cofactor">
    <cofactor evidence="1">
        <name>[4Fe-4S] cluster</name>
        <dbReference type="ChEBI" id="CHEBI:49883"/>
    </cofactor>
</comment>
<accession>A0A2A4SRW3</accession>
<dbReference type="InterPro" id="IPR006656">
    <property type="entry name" value="Mopterin_OxRdtase"/>
</dbReference>
<feature type="domain" description="Molybdopterin oxidoreductase" evidence="3">
    <location>
        <begin position="10"/>
        <end position="287"/>
    </location>
</feature>
<dbReference type="InterPro" id="IPR015405">
    <property type="entry name" value="NDUFS1-like_C"/>
</dbReference>
<evidence type="ECO:0000256" key="1">
    <source>
        <dbReference type="ARBA" id="ARBA00001966"/>
    </source>
</evidence>
<sequence>MFKTSEMLLICGNNVSLEGAQALKKVSQDSGISLIFEEFLDISTRLLSHTRFNITFDAILESDFCLSLGTNIRMEATLLNVRLKKRAGFGNFKKVAIGLSENDTYKTVSLGNSAKTLIQIVEGRHPLCKNFLKAKKPMLVVGHSFGKRLDSAAIFSVFSYLTQRTKISNSGWFGINFLPLAPGCLNSTHVGIDLNKNLNPLTKKFVLCVGLDFYKNVFRKSSPGSFIVAQTAFSNPALKRVGLVLPAVSPFESEETFINLEGRSQKTAISCSSPPLARSYLQTIRTLFSSKIQRFKKREEYLSDFKNNNVSFLKALSFTFLPLNQKILKSSLKSSLSNCFLTNAVTKNSLVMAKCFTRFKQNYTNFI</sequence>
<dbReference type="Proteomes" id="UP000218113">
    <property type="component" value="Unassembled WGS sequence"/>
</dbReference>
<reference evidence="6" key="1">
    <citation type="submission" date="2017-08" db="EMBL/GenBank/DDBJ databases">
        <title>A dynamic microbial community with high functional redundancy inhabits the cold, oxic subseafloor aquifer.</title>
        <authorList>
            <person name="Tully B.J."/>
            <person name="Wheat C.G."/>
            <person name="Glazer B.T."/>
            <person name="Huber J.A."/>
        </authorList>
    </citation>
    <scope>NUCLEOTIDE SEQUENCE [LARGE SCALE GENOMIC DNA]</scope>
</reference>
<dbReference type="EMBL" id="NVSR01000128">
    <property type="protein sequence ID" value="PCI24063.1"/>
    <property type="molecule type" value="Genomic_DNA"/>
</dbReference>